<dbReference type="SUPFAM" id="SSF48508">
    <property type="entry name" value="Nuclear receptor ligand-binding domain"/>
    <property type="match status" value="1"/>
</dbReference>
<dbReference type="OMA" id="CERKPLI"/>
<dbReference type="AlphaFoldDB" id="A0A913Y5G8"/>
<keyword evidence="7 10" id="KW-0804">Transcription</keyword>
<dbReference type="Pfam" id="PF00104">
    <property type="entry name" value="Hormone_recep"/>
    <property type="match status" value="1"/>
</dbReference>
<dbReference type="SMART" id="SM00399">
    <property type="entry name" value="ZnF_C4"/>
    <property type="match status" value="1"/>
</dbReference>
<dbReference type="GO" id="GO:0003700">
    <property type="term" value="F:DNA-binding transcription factor activity"/>
    <property type="evidence" value="ECO:0007669"/>
    <property type="project" value="InterPro"/>
</dbReference>
<dbReference type="FunFam" id="3.30.50.10:FF:000006">
    <property type="entry name" value="Nuclear receptor subfamily 5 group A member"/>
    <property type="match status" value="1"/>
</dbReference>
<dbReference type="SMART" id="SM00430">
    <property type="entry name" value="HOLI"/>
    <property type="match status" value="1"/>
</dbReference>
<dbReference type="PROSITE" id="PS51843">
    <property type="entry name" value="NR_LBD"/>
    <property type="match status" value="1"/>
</dbReference>
<feature type="domain" description="NR LBD" evidence="12">
    <location>
        <begin position="184"/>
        <end position="416"/>
    </location>
</feature>
<dbReference type="InterPro" id="IPR013088">
    <property type="entry name" value="Znf_NHR/GATA"/>
</dbReference>
<dbReference type="RefSeq" id="XP_020915086.1">
    <property type="nucleotide sequence ID" value="XM_021059427.2"/>
</dbReference>
<dbReference type="EnsemblMetazoa" id="XM_021059427.2">
    <property type="protein sequence ID" value="XP_020915086.1"/>
    <property type="gene ID" value="LOC110252600"/>
</dbReference>
<evidence type="ECO:0000256" key="3">
    <source>
        <dbReference type="ARBA" id="ARBA00022771"/>
    </source>
</evidence>
<evidence type="ECO:0000256" key="4">
    <source>
        <dbReference type="ARBA" id="ARBA00022833"/>
    </source>
</evidence>
<evidence type="ECO:0000313" key="13">
    <source>
        <dbReference type="EnsemblMetazoa" id="XP_020915086.1"/>
    </source>
</evidence>
<dbReference type="InterPro" id="IPR001723">
    <property type="entry name" value="Nuclear_hrmn_rcpt"/>
</dbReference>
<evidence type="ECO:0000313" key="14">
    <source>
        <dbReference type="Proteomes" id="UP000887567"/>
    </source>
</evidence>
<comment type="similarity">
    <text evidence="10">Belongs to the nuclear hormone receptor family.</text>
</comment>
<dbReference type="GO" id="GO:0005634">
    <property type="term" value="C:nucleus"/>
    <property type="evidence" value="ECO:0007669"/>
    <property type="project" value="UniProtKB-SubCell"/>
</dbReference>
<dbReference type="CDD" id="cd06916">
    <property type="entry name" value="NR_DBD_like"/>
    <property type="match status" value="1"/>
</dbReference>
<protein>
    <submittedName>
        <fullName evidence="13">Uncharacterized protein</fullName>
    </submittedName>
</protein>
<dbReference type="OrthoDB" id="40902at2759"/>
<dbReference type="InterPro" id="IPR000536">
    <property type="entry name" value="Nucl_hrmn_rcpt_lig-bd"/>
</dbReference>
<dbReference type="InterPro" id="IPR035500">
    <property type="entry name" value="NHR-like_dom_sf"/>
</dbReference>
<evidence type="ECO:0000256" key="8">
    <source>
        <dbReference type="ARBA" id="ARBA00023170"/>
    </source>
</evidence>
<organism evidence="13 14">
    <name type="scientific">Exaiptasia diaphana</name>
    <name type="common">Tropical sea anemone</name>
    <name type="synonym">Aiptasia pulchella</name>
    <dbReference type="NCBI Taxonomy" id="2652724"/>
    <lineage>
        <taxon>Eukaryota</taxon>
        <taxon>Metazoa</taxon>
        <taxon>Cnidaria</taxon>
        <taxon>Anthozoa</taxon>
        <taxon>Hexacorallia</taxon>
        <taxon>Actiniaria</taxon>
        <taxon>Aiptasiidae</taxon>
        <taxon>Exaiptasia</taxon>
    </lineage>
</organism>
<keyword evidence="5 10" id="KW-0805">Transcription regulation</keyword>
<dbReference type="InterPro" id="IPR050274">
    <property type="entry name" value="Nuclear_hormone_rcpt_NR2"/>
</dbReference>
<evidence type="ECO:0000259" key="11">
    <source>
        <dbReference type="PROSITE" id="PS51030"/>
    </source>
</evidence>
<evidence type="ECO:0000256" key="7">
    <source>
        <dbReference type="ARBA" id="ARBA00023163"/>
    </source>
</evidence>
<dbReference type="KEGG" id="epa:110252600"/>
<evidence type="ECO:0000256" key="9">
    <source>
        <dbReference type="ARBA" id="ARBA00023242"/>
    </source>
</evidence>
<dbReference type="Proteomes" id="UP000887567">
    <property type="component" value="Unplaced"/>
</dbReference>
<evidence type="ECO:0000259" key="12">
    <source>
        <dbReference type="PROSITE" id="PS51843"/>
    </source>
</evidence>
<dbReference type="GO" id="GO:0008270">
    <property type="term" value="F:zinc ion binding"/>
    <property type="evidence" value="ECO:0007669"/>
    <property type="project" value="UniProtKB-KW"/>
</dbReference>
<dbReference type="Gene3D" id="3.30.50.10">
    <property type="entry name" value="Erythroid Transcription Factor GATA-1, subunit A"/>
    <property type="match status" value="1"/>
</dbReference>
<dbReference type="GO" id="GO:0043565">
    <property type="term" value="F:sequence-specific DNA binding"/>
    <property type="evidence" value="ECO:0007669"/>
    <property type="project" value="InterPro"/>
</dbReference>
<dbReference type="InterPro" id="IPR001628">
    <property type="entry name" value="Znf_hrmn_rcpt"/>
</dbReference>
<keyword evidence="2 10" id="KW-0479">Metal-binding</keyword>
<dbReference type="SUPFAM" id="SSF57716">
    <property type="entry name" value="Glucocorticoid receptor-like (DNA-binding domain)"/>
    <property type="match status" value="1"/>
</dbReference>
<evidence type="ECO:0000256" key="2">
    <source>
        <dbReference type="ARBA" id="ARBA00022723"/>
    </source>
</evidence>
<evidence type="ECO:0000256" key="1">
    <source>
        <dbReference type="ARBA" id="ARBA00004123"/>
    </source>
</evidence>
<keyword evidence="9 10" id="KW-0539">Nucleus</keyword>
<sequence length="419" mass="48273">MWLIHRHLSSNLTCEEYCRPSTSNSTLERLQNNYSNYEQQQQHLMKPTLSKSSCWGDCQVCGDRATGKHYGVIACEGCKGFFKRSVRNKLIYTCRAKGCCIIDKVQRNRCQRCRLEKCFKAGMNQSAVQCERKPLMISPPMSMTSNRTMVDEKRKCYHNVEDSIMPITPPASLCDPTSPHGNFNEIVDILGPQHAEFKLFIPSLAARDFSMDYIHEFATRLLFVSVDWCRSISSFRSLRKPDQIALLQKSWPEIFLIGIAQFVERFPFSPLFAYAAADLRQTSEERRDQGVVRPIPKHSKFDNVMVVKNFVFSFARMELDSMEFAYVKAIVLFNADPHIPVADPKQIEILQEQSHCAFKRYMDNKYPTQPERFAKVLLKLPSIRAIDKSSIEELFFASLIGKVRISDIMDNIVAQTHDF</sequence>
<dbReference type="Gene3D" id="1.10.565.10">
    <property type="entry name" value="Retinoid X Receptor"/>
    <property type="match status" value="1"/>
</dbReference>
<evidence type="ECO:0000256" key="5">
    <source>
        <dbReference type="ARBA" id="ARBA00023015"/>
    </source>
</evidence>
<name>A0A913Y5G8_EXADI</name>
<reference evidence="13" key="1">
    <citation type="submission" date="2022-11" db="UniProtKB">
        <authorList>
            <consortium name="EnsemblMetazoa"/>
        </authorList>
    </citation>
    <scope>IDENTIFICATION</scope>
</reference>
<dbReference type="GeneID" id="110252600"/>
<evidence type="ECO:0000256" key="10">
    <source>
        <dbReference type="RuleBase" id="RU004334"/>
    </source>
</evidence>
<evidence type="ECO:0000256" key="6">
    <source>
        <dbReference type="ARBA" id="ARBA00023125"/>
    </source>
</evidence>
<dbReference type="Pfam" id="PF00105">
    <property type="entry name" value="zf-C4"/>
    <property type="match status" value="1"/>
</dbReference>
<dbReference type="PANTHER" id="PTHR24083">
    <property type="entry name" value="NUCLEAR HORMONE RECEPTOR"/>
    <property type="match status" value="1"/>
</dbReference>
<keyword evidence="3 10" id="KW-0863">Zinc-finger</keyword>
<dbReference type="PRINTS" id="PR00047">
    <property type="entry name" value="STROIDFINGER"/>
</dbReference>
<keyword evidence="14" id="KW-1185">Reference proteome</keyword>
<proteinExistence type="inferred from homology"/>
<keyword evidence="6 10" id="KW-0238">DNA-binding</keyword>
<keyword evidence="8 10" id="KW-0675">Receptor</keyword>
<keyword evidence="4 10" id="KW-0862">Zinc</keyword>
<dbReference type="PRINTS" id="PR00398">
    <property type="entry name" value="STRDHORMONER"/>
</dbReference>
<dbReference type="PROSITE" id="PS51030">
    <property type="entry name" value="NUCLEAR_REC_DBD_2"/>
    <property type="match status" value="1"/>
</dbReference>
<accession>A0A913Y5G8</accession>
<dbReference type="PROSITE" id="PS00031">
    <property type="entry name" value="NUCLEAR_REC_DBD_1"/>
    <property type="match status" value="1"/>
</dbReference>
<comment type="subcellular location">
    <subcellularLocation>
        <location evidence="1 10">Nucleus</location>
    </subcellularLocation>
</comment>
<feature type="domain" description="Nuclear receptor" evidence="11">
    <location>
        <begin position="55"/>
        <end position="130"/>
    </location>
</feature>